<dbReference type="VEuPathDB" id="PlasmoDB:PRELSG_1135900"/>
<evidence type="ECO:0000313" key="2">
    <source>
        <dbReference type="Proteomes" id="UP000220158"/>
    </source>
</evidence>
<sequence length="234" mass="28082">MINKSRILIGLGNEIKKSTVTDFKKGDVSRMYLDYLNRKYNFDEWIKLSNINSYICEKNDIILIKPIISIFDKNGFLIKNILNYLNYEDTKNVCIVIPDFYRPVGKYKYKSYVKIHEKLGSDFYNVLNSNIINNLNNCDYLQLCFGINNLQKQEKKSIPSNFLESIDEHEYKIFLKTFELADEYFNKKILNSNYITTNYIQFKKKYSAMEPQKHFKKDTSKRRYILDIYKHMYK</sequence>
<name>A0A1J1H7X5_PLARL</name>
<dbReference type="KEGG" id="prel:PRELSG_1135900"/>
<evidence type="ECO:0000313" key="1">
    <source>
        <dbReference type="EMBL" id="CRH01011.1"/>
    </source>
</evidence>
<dbReference type="OrthoDB" id="370529at2759"/>
<dbReference type="OMA" id="AMEPQKS"/>
<dbReference type="Pfam" id="PF01195">
    <property type="entry name" value="Pept_tRNA_hydro"/>
    <property type="match status" value="1"/>
</dbReference>
<dbReference type="GO" id="GO:0004045">
    <property type="term" value="F:peptidyl-tRNA hydrolase activity"/>
    <property type="evidence" value="ECO:0007669"/>
    <property type="project" value="InterPro"/>
</dbReference>
<dbReference type="InterPro" id="IPR036416">
    <property type="entry name" value="Pept_tRNA_hydro_sf"/>
</dbReference>
<dbReference type="InterPro" id="IPR001328">
    <property type="entry name" value="Pept_tRNA_hydro"/>
</dbReference>
<proteinExistence type="predicted"/>
<reference evidence="1 2" key="1">
    <citation type="submission" date="2015-04" db="EMBL/GenBank/DDBJ databases">
        <authorList>
            <consortium name="Pathogen Informatics"/>
        </authorList>
    </citation>
    <scope>NUCLEOTIDE SEQUENCE [LARGE SCALE GENOMIC DNA]</scope>
    <source>
        <strain evidence="1 2">SGS1</strain>
    </source>
</reference>
<dbReference type="SUPFAM" id="SSF53178">
    <property type="entry name" value="Peptidyl-tRNA hydrolase-like"/>
    <property type="match status" value="1"/>
</dbReference>
<dbReference type="Proteomes" id="UP000220158">
    <property type="component" value="Chromosome 11"/>
</dbReference>
<dbReference type="RefSeq" id="XP_028534012.1">
    <property type="nucleotide sequence ID" value="XM_028677643.1"/>
</dbReference>
<keyword evidence="2" id="KW-1185">Reference proteome</keyword>
<dbReference type="EMBL" id="LN835306">
    <property type="protein sequence ID" value="CRH01011.1"/>
    <property type="molecule type" value="Genomic_DNA"/>
</dbReference>
<accession>A0A1J1H7X5</accession>
<dbReference type="Gene3D" id="3.40.50.1470">
    <property type="entry name" value="Peptidyl-tRNA hydrolase"/>
    <property type="match status" value="1"/>
</dbReference>
<protein>
    <submittedName>
        <fullName evidence="1">Uncharacterized protein</fullName>
    </submittedName>
</protein>
<gene>
    <name evidence="1" type="ORF">PRELSG_1135900</name>
</gene>
<dbReference type="AlphaFoldDB" id="A0A1J1H7X5"/>
<dbReference type="GeneID" id="39737138"/>
<organism evidence="1 2">
    <name type="scientific">Plasmodium relictum</name>
    <dbReference type="NCBI Taxonomy" id="85471"/>
    <lineage>
        <taxon>Eukaryota</taxon>
        <taxon>Sar</taxon>
        <taxon>Alveolata</taxon>
        <taxon>Apicomplexa</taxon>
        <taxon>Aconoidasida</taxon>
        <taxon>Haemosporida</taxon>
        <taxon>Plasmodiidae</taxon>
        <taxon>Plasmodium</taxon>
        <taxon>Plasmodium (Haemamoeba)</taxon>
    </lineage>
</organism>